<accession>F4R441</accession>
<dbReference type="Proteomes" id="UP000001072">
    <property type="component" value="Unassembled WGS sequence"/>
</dbReference>
<dbReference type="GeneID" id="18926408"/>
<evidence type="ECO:0000313" key="3">
    <source>
        <dbReference type="Proteomes" id="UP000001072"/>
    </source>
</evidence>
<keyword evidence="1" id="KW-0732">Signal</keyword>
<dbReference type="EMBL" id="GL883090">
    <property type="protein sequence ID" value="EGG12735.1"/>
    <property type="molecule type" value="Genomic_DNA"/>
</dbReference>
<name>F4R441_MELLP</name>
<dbReference type="VEuPathDB" id="FungiDB:MELLADRAFT_123567"/>
<dbReference type="InParanoid" id="F4R441"/>
<sequence length="138" mass="15387">MLHVFPKTSLLLIFLWLHCLKALDNKFYCNSGFKRDTDTNAVCLLKHSVLPGSAMYNCAYSSCWYNGSKWSPMSGCQLIGSLDKGISNQKCTIYEYNEKKYNIACTNAGGTSYTCPYTASTVPAILCTDCAYVRSRDP</sequence>
<dbReference type="RefSeq" id="XP_007403673.1">
    <property type="nucleotide sequence ID" value="XM_007403611.1"/>
</dbReference>
<evidence type="ECO:0000313" key="2">
    <source>
        <dbReference type="EMBL" id="EGG12735.1"/>
    </source>
</evidence>
<dbReference type="KEGG" id="mlr:MELLADRAFT_123567"/>
<organism evidence="3">
    <name type="scientific">Melampsora larici-populina (strain 98AG31 / pathotype 3-4-7)</name>
    <name type="common">Poplar leaf rust fungus</name>
    <dbReference type="NCBI Taxonomy" id="747676"/>
    <lineage>
        <taxon>Eukaryota</taxon>
        <taxon>Fungi</taxon>
        <taxon>Dikarya</taxon>
        <taxon>Basidiomycota</taxon>
        <taxon>Pucciniomycotina</taxon>
        <taxon>Pucciniomycetes</taxon>
        <taxon>Pucciniales</taxon>
        <taxon>Melampsoraceae</taxon>
        <taxon>Melampsora</taxon>
    </lineage>
</organism>
<evidence type="ECO:0000256" key="1">
    <source>
        <dbReference type="SAM" id="SignalP"/>
    </source>
</evidence>
<feature type="chain" id="PRO_5003314772" evidence="1">
    <location>
        <begin position="23"/>
        <end position="138"/>
    </location>
</feature>
<protein>
    <submittedName>
        <fullName evidence="2">Secreted protein</fullName>
    </submittedName>
</protein>
<feature type="signal peptide" evidence="1">
    <location>
        <begin position="1"/>
        <end position="22"/>
    </location>
</feature>
<proteinExistence type="predicted"/>
<keyword evidence="3" id="KW-1185">Reference proteome</keyword>
<reference evidence="3" key="1">
    <citation type="journal article" date="2011" name="Proc. Natl. Acad. Sci. U.S.A.">
        <title>Obligate biotrophy features unraveled by the genomic analysis of rust fungi.</title>
        <authorList>
            <person name="Duplessis S."/>
            <person name="Cuomo C.A."/>
            <person name="Lin Y.-C."/>
            <person name="Aerts A."/>
            <person name="Tisserant E."/>
            <person name="Veneault-Fourrey C."/>
            <person name="Joly D.L."/>
            <person name="Hacquard S."/>
            <person name="Amselem J."/>
            <person name="Cantarel B.L."/>
            <person name="Chiu R."/>
            <person name="Coutinho P.M."/>
            <person name="Feau N."/>
            <person name="Field M."/>
            <person name="Frey P."/>
            <person name="Gelhaye E."/>
            <person name="Goldberg J."/>
            <person name="Grabherr M.G."/>
            <person name="Kodira C.D."/>
            <person name="Kohler A."/>
            <person name="Kuees U."/>
            <person name="Lindquist E.A."/>
            <person name="Lucas S.M."/>
            <person name="Mago R."/>
            <person name="Mauceli E."/>
            <person name="Morin E."/>
            <person name="Murat C."/>
            <person name="Pangilinan J.L."/>
            <person name="Park R."/>
            <person name="Pearson M."/>
            <person name="Quesneville H."/>
            <person name="Rouhier N."/>
            <person name="Sakthikumar S."/>
            <person name="Salamov A.A."/>
            <person name="Schmutz J."/>
            <person name="Selles B."/>
            <person name="Shapiro H."/>
            <person name="Tanguay P."/>
            <person name="Tuskan G.A."/>
            <person name="Henrissat B."/>
            <person name="Van de Peer Y."/>
            <person name="Rouze P."/>
            <person name="Ellis J.G."/>
            <person name="Dodds P.N."/>
            <person name="Schein J.E."/>
            <person name="Zhong S."/>
            <person name="Hamelin R.C."/>
            <person name="Grigoriev I.V."/>
            <person name="Szabo L.J."/>
            <person name="Martin F."/>
        </authorList>
    </citation>
    <scope>NUCLEOTIDE SEQUENCE [LARGE SCALE GENOMIC DNA]</scope>
    <source>
        <strain evidence="3">98AG31 / pathotype 3-4-7</strain>
    </source>
</reference>
<dbReference type="HOGENOM" id="CLU_150810_0_0_1"/>
<dbReference type="AlphaFoldDB" id="F4R441"/>
<gene>
    <name evidence="2" type="ORF">MELLADRAFT_123567</name>
</gene>